<evidence type="ECO:0000259" key="1">
    <source>
        <dbReference type="Pfam" id="PF08240"/>
    </source>
</evidence>
<evidence type="ECO:0000313" key="2">
    <source>
        <dbReference type="EMBL" id="MAH62438.1"/>
    </source>
</evidence>
<reference evidence="3" key="1">
    <citation type="submission" date="2017-09" db="EMBL/GenBank/DDBJ databases">
        <title>The Reconstruction of 2,631 Draft Metagenome-Assembled Genomes from the Global Oceans.</title>
        <authorList>
            <person name="Tully B.J."/>
            <person name="Graham E.D."/>
            <person name="Heidelberg J.F."/>
        </authorList>
    </citation>
    <scope>NUCLEOTIDE SEQUENCE [LARGE SCALE GENOMIC DNA]</scope>
</reference>
<dbReference type="GO" id="GO:0016491">
    <property type="term" value="F:oxidoreductase activity"/>
    <property type="evidence" value="ECO:0007669"/>
    <property type="project" value="TreeGrafter"/>
</dbReference>
<dbReference type="SUPFAM" id="SSF50129">
    <property type="entry name" value="GroES-like"/>
    <property type="match status" value="1"/>
</dbReference>
<name>A0A2D6YGZ7_9DELT</name>
<accession>A0A2D6YGZ7</accession>
<gene>
    <name evidence="2" type="ORF">CMN54_03100</name>
</gene>
<evidence type="ECO:0000313" key="3">
    <source>
        <dbReference type="Proteomes" id="UP000226525"/>
    </source>
</evidence>
<dbReference type="InterPro" id="IPR011032">
    <property type="entry name" value="GroES-like_sf"/>
</dbReference>
<dbReference type="Gene3D" id="3.90.180.10">
    <property type="entry name" value="Medium-chain alcohol dehydrogenases, catalytic domain"/>
    <property type="match status" value="1"/>
</dbReference>
<dbReference type="InterPro" id="IPR013154">
    <property type="entry name" value="ADH-like_N"/>
</dbReference>
<dbReference type="PANTHER" id="PTHR43677">
    <property type="entry name" value="SHORT-CHAIN DEHYDROGENASE/REDUCTASE"/>
    <property type="match status" value="1"/>
</dbReference>
<dbReference type="InterPro" id="IPR051397">
    <property type="entry name" value="Zn-ADH-like_protein"/>
</dbReference>
<dbReference type="PANTHER" id="PTHR43677:SF4">
    <property type="entry name" value="QUINONE OXIDOREDUCTASE-LIKE PROTEIN 2"/>
    <property type="match status" value="1"/>
</dbReference>
<protein>
    <recommendedName>
        <fullName evidence="1">Alcohol dehydrogenase-like N-terminal domain-containing protein</fullName>
    </recommendedName>
</protein>
<dbReference type="Pfam" id="PF08240">
    <property type="entry name" value="ADH_N"/>
    <property type="match status" value="1"/>
</dbReference>
<proteinExistence type="predicted"/>
<organism evidence="2 3">
    <name type="scientific">SAR324 cluster bacterium</name>
    <dbReference type="NCBI Taxonomy" id="2024889"/>
    <lineage>
        <taxon>Bacteria</taxon>
        <taxon>Deltaproteobacteria</taxon>
        <taxon>SAR324 cluster</taxon>
    </lineage>
</organism>
<feature type="domain" description="Alcohol dehydrogenase-like N-terminal" evidence="1">
    <location>
        <begin position="31"/>
        <end position="99"/>
    </location>
</feature>
<dbReference type="Proteomes" id="UP000226525">
    <property type="component" value="Unassembled WGS sequence"/>
</dbReference>
<comment type="caution">
    <text evidence="2">The sequence shown here is derived from an EMBL/GenBank/DDBJ whole genome shotgun (WGS) entry which is preliminary data.</text>
</comment>
<dbReference type="EMBL" id="NZEX01000031">
    <property type="protein sequence ID" value="MAH62438.1"/>
    <property type="molecule type" value="Genomic_DNA"/>
</dbReference>
<sequence>MSMQHVELKSFGLPREVCKMVDGPKLGSPSADEVNLRIEAAPINPAEILIMEGKYASKPPLPARLGIEGVQTITALGDGVQGFAVGDRVMSMGRANWAQEIKVPASTLIKVSTEAD</sequence>
<dbReference type="AlphaFoldDB" id="A0A2D6YGZ7"/>